<protein>
    <submittedName>
        <fullName evidence="2">Uncharacterized protein</fullName>
    </submittedName>
</protein>
<reference evidence="2" key="1">
    <citation type="journal article" date="2020" name="Stud. Mycol.">
        <title>101 Dothideomycetes genomes: a test case for predicting lifestyles and emergence of pathogens.</title>
        <authorList>
            <person name="Haridas S."/>
            <person name="Albert R."/>
            <person name="Binder M."/>
            <person name="Bloem J."/>
            <person name="Labutti K."/>
            <person name="Salamov A."/>
            <person name="Andreopoulos B."/>
            <person name="Baker S."/>
            <person name="Barry K."/>
            <person name="Bills G."/>
            <person name="Bluhm B."/>
            <person name="Cannon C."/>
            <person name="Castanera R."/>
            <person name="Culley D."/>
            <person name="Daum C."/>
            <person name="Ezra D."/>
            <person name="Gonzalez J."/>
            <person name="Henrissat B."/>
            <person name="Kuo A."/>
            <person name="Liang C."/>
            <person name="Lipzen A."/>
            <person name="Lutzoni F."/>
            <person name="Magnuson J."/>
            <person name="Mondo S."/>
            <person name="Nolan M."/>
            <person name="Ohm R."/>
            <person name="Pangilinan J."/>
            <person name="Park H.-J."/>
            <person name="Ramirez L."/>
            <person name="Alfaro M."/>
            <person name="Sun H."/>
            <person name="Tritt A."/>
            <person name="Yoshinaga Y."/>
            <person name="Zwiers L.-H."/>
            <person name="Turgeon B."/>
            <person name="Goodwin S."/>
            <person name="Spatafora J."/>
            <person name="Crous P."/>
            <person name="Grigoriev I."/>
        </authorList>
    </citation>
    <scope>NUCLEOTIDE SEQUENCE</scope>
    <source>
        <strain evidence="2">CBS 262.69</strain>
    </source>
</reference>
<evidence type="ECO:0000313" key="3">
    <source>
        <dbReference type="Proteomes" id="UP000799640"/>
    </source>
</evidence>
<sequence length="342" mass="37407">MTESLKCFTLLTENVPTWLSALTSLEARIAARQAELARLESSSPHKSPRRSSSNKSIRRRDRNSDATEPPSPSPGPSTPKKSSFLLRKRKPGSLLSATRGESKERKRGPAVADASASHISIGISEHYRSNRHGMVVVYYDSEVQSAFEVLVRYVGSGRAAIRKARMASRMEALYSGSTGLRPDASPDEVLAEADRQLEKAQAFCERGAHQFLRDGVSSAEIEGARSVFVEIQRLAGEQVERLKVEVKMRKQEEEEEEAEADTLIVKQDIKVSGGVLAAAVVEGGLQIEADDGEGDDDLEDALALLPPRLRYLLSGTDPPFSTPDPAQYNFVSPVGKTWRTDG</sequence>
<dbReference type="OrthoDB" id="3886346at2759"/>
<organism evidence="2 3">
    <name type="scientific">Trichodelitschia bisporula</name>
    <dbReference type="NCBI Taxonomy" id="703511"/>
    <lineage>
        <taxon>Eukaryota</taxon>
        <taxon>Fungi</taxon>
        <taxon>Dikarya</taxon>
        <taxon>Ascomycota</taxon>
        <taxon>Pezizomycotina</taxon>
        <taxon>Dothideomycetes</taxon>
        <taxon>Dothideomycetes incertae sedis</taxon>
        <taxon>Phaeotrichales</taxon>
        <taxon>Phaeotrichaceae</taxon>
        <taxon>Trichodelitschia</taxon>
    </lineage>
</organism>
<gene>
    <name evidence="2" type="ORF">EJ06DRAFT_524598</name>
</gene>
<evidence type="ECO:0000313" key="2">
    <source>
        <dbReference type="EMBL" id="KAF2396641.1"/>
    </source>
</evidence>
<proteinExistence type="predicted"/>
<keyword evidence="3" id="KW-1185">Reference proteome</keyword>
<accession>A0A6G1HL60</accession>
<dbReference type="AlphaFoldDB" id="A0A6G1HL60"/>
<name>A0A6G1HL60_9PEZI</name>
<dbReference type="Proteomes" id="UP000799640">
    <property type="component" value="Unassembled WGS sequence"/>
</dbReference>
<feature type="region of interest" description="Disordered" evidence="1">
    <location>
        <begin position="35"/>
        <end position="115"/>
    </location>
</feature>
<dbReference type="EMBL" id="ML996706">
    <property type="protein sequence ID" value="KAF2396641.1"/>
    <property type="molecule type" value="Genomic_DNA"/>
</dbReference>
<evidence type="ECO:0000256" key="1">
    <source>
        <dbReference type="SAM" id="MobiDB-lite"/>
    </source>
</evidence>
<feature type="compositionally biased region" description="Low complexity" evidence="1">
    <location>
        <begin position="41"/>
        <end position="55"/>
    </location>
</feature>